<evidence type="ECO:0000256" key="2">
    <source>
        <dbReference type="ARBA" id="ARBA00022490"/>
    </source>
</evidence>
<feature type="compositionally biased region" description="Basic and acidic residues" evidence="6">
    <location>
        <begin position="130"/>
        <end position="148"/>
    </location>
</feature>
<dbReference type="SUPFAM" id="SSF48452">
    <property type="entry name" value="TPR-like"/>
    <property type="match status" value="3"/>
</dbReference>
<dbReference type="InterPro" id="IPR006636">
    <property type="entry name" value="STI1_HS-bd"/>
</dbReference>
<name>A0AAD5UIL1_9FUNG</name>
<comment type="subcellular location">
    <subcellularLocation>
        <location evidence="1">Cytoplasm</location>
    </subcellularLocation>
</comment>
<feature type="domain" description="STI1" evidence="7">
    <location>
        <begin position="61"/>
        <end position="100"/>
    </location>
</feature>
<evidence type="ECO:0000313" key="8">
    <source>
        <dbReference type="EMBL" id="KAJ3256956.1"/>
    </source>
</evidence>
<gene>
    <name evidence="8" type="primary">STI1</name>
    <name evidence="8" type="ORF">HK103_005074</name>
</gene>
<feature type="compositionally biased region" description="Basic and acidic residues" evidence="6">
    <location>
        <begin position="159"/>
        <end position="174"/>
    </location>
</feature>
<dbReference type="Pfam" id="PF13414">
    <property type="entry name" value="TPR_11"/>
    <property type="match status" value="1"/>
</dbReference>
<dbReference type="Proteomes" id="UP001210925">
    <property type="component" value="Unassembled WGS sequence"/>
</dbReference>
<accession>A0AAD5UIL1</accession>
<dbReference type="FunFam" id="1.10.260.100:FF:000002">
    <property type="entry name" value="Stress-induced-phosphoprotein 1 (Hsp70/Hsp90-organizing)"/>
    <property type="match status" value="1"/>
</dbReference>
<evidence type="ECO:0000256" key="4">
    <source>
        <dbReference type="ARBA" id="ARBA00022803"/>
    </source>
</evidence>
<evidence type="ECO:0000256" key="6">
    <source>
        <dbReference type="SAM" id="MobiDB-lite"/>
    </source>
</evidence>
<evidence type="ECO:0000256" key="1">
    <source>
        <dbReference type="ARBA" id="ARBA00004496"/>
    </source>
</evidence>
<sequence>MTGYSRKGAALHGLGKLTEAAEVYNAGLKVEPGNAQLQRALADVERAIESEALGGIGNIFSADMWQKMATNPRLSPYLAQPDIVAKLQECQKDPKAMSKYMGDQRMMQIMLGLMGLDGAMATNDDELEKAKAEAQENLDRRAEEKKAPEPVPEPEPVDEEPKEKSARELSDEEKTLGNTFYKKRQFDEALQHYDAAWELDKTNVAVLTNKAAVLFEMEKYQECIEVCQNAVETGREHRTDFKLIGRALGRIGTSYLKLDDLDNAIKYFEKSLAEHRTADILNKLRETETLKRNKEKQAYINPELADEEREKGNVFFKNNQYPEAVKCYSEAIKRNPDDPRNYSNRAACYTKLMALPEAERDCDEAIKLDEGFIKAYIRKAAVQFAKKEYSKCISTSQLALSKDSEGKYAGEINGQIQKAYYAQNGGNETDEEKRRRAMSDPEVQKILGDPVMQSILQQMQQDPKAAQDHLKNPIISQKIQTLVNAGIISFGRQY</sequence>
<feature type="repeat" description="TPR" evidence="5">
    <location>
        <begin position="305"/>
        <end position="338"/>
    </location>
</feature>
<comment type="caution">
    <text evidence="8">The sequence shown here is derived from an EMBL/GenBank/DDBJ whole genome shotgun (WGS) entry which is preliminary data.</text>
</comment>
<organism evidence="8 9">
    <name type="scientific">Boothiomyces macroporosus</name>
    <dbReference type="NCBI Taxonomy" id="261099"/>
    <lineage>
        <taxon>Eukaryota</taxon>
        <taxon>Fungi</taxon>
        <taxon>Fungi incertae sedis</taxon>
        <taxon>Chytridiomycota</taxon>
        <taxon>Chytridiomycota incertae sedis</taxon>
        <taxon>Chytridiomycetes</taxon>
        <taxon>Rhizophydiales</taxon>
        <taxon>Terramycetaceae</taxon>
        <taxon>Boothiomyces</taxon>
    </lineage>
</organism>
<protein>
    <submittedName>
        <fullName evidence="8">Hsp90 cochaperone</fullName>
    </submittedName>
</protein>
<keyword evidence="9" id="KW-1185">Reference proteome</keyword>
<feature type="repeat" description="TPR" evidence="5">
    <location>
        <begin position="170"/>
        <end position="203"/>
    </location>
</feature>
<keyword evidence="3" id="KW-0677">Repeat</keyword>
<dbReference type="Gene3D" id="1.25.40.10">
    <property type="entry name" value="Tetratricopeptide repeat domain"/>
    <property type="match status" value="3"/>
</dbReference>
<dbReference type="InterPro" id="IPR041243">
    <property type="entry name" value="STI1/HOP_DP"/>
</dbReference>
<dbReference type="FunFam" id="1.25.40.10:FF:000010">
    <property type="entry name" value="Stress-induced phosphoprotein 1"/>
    <property type="match status" value="1"/>
</dbReference>
<dbReference type="GO" id="GO:0005737">
    <property type="term" value="C:cytoplasm"/>
    <property type="evidence" value="ECO:0007669"/>
    <property type="project" value="UniProtKB-SubCell"/>
</dbReference>
<dbReference type="SMART" id="SM00028">
    <property type="entry name" value="TPR"/>
    <property type="match status" value="7"/>
</dbReference>
<evidence type="ECO:0000256" key="3">
    <source>
        <dbReference type="ARBA" id="ARBA00022737"/>
    </source>
</evidence>
<dbReference type="PANTHER" id="PTHR22904:SF523">
    <property type="entry name" value="STRESS-INDUCED-PHOSPHOPROTEIN 1"/>
    <property type="match status" value="1"/>
</dbReference>
<dbReference type="SMART" id="SM00727">
    <property type="entry name" value="STI1"/>
    <property type="match status" value="2"/>
</dbReference>
<feature type="repeat" description="TPR" evidence="5">
    <location>
        <begin position="245"/>
        <end position="278"/>
    </location>
</feature>
<dbReference type="Gene3D" id="1.10.260.100">
    <property type="match status" value="2"/>
</dbReference>
<evidence type="ECO:0000259" key="7">
    <source>
        <dbReference type="SMART" id="SM00727"/>
    </source>
</evidence>
<dbReference type="InterPro" id="IPR019734">
    <property type="entry name" value="TPR_rpt"/>
</dbReference>
<dbReference type="AlphaFoldDB" id="A0AAD5UIL1"/>
<keyword evidence="2" id="KW-0963">Cytoplasm</keyword>
<evidence type="ECO:0000256" key="5">
    <source>
        <dbReference type="PROSITE-ProRule" id="PRU00339"/>
    </source>
</evidence>
<evidence type="ECO:0000313" key="9">
    <source>
        <dbReference type="Proteomes" id="UP001210925"/>
    </source>
</evidence>
<dbReference type="PANTHER" id="PTHR22904">
    <property type="entry name" value="TPR REPEAT CONTAINING PROTEIN"/>
    <property type="match status" value="1"/>
</dbReference>
<dbReference type="PROSITE" id="PS50005">
    <property type="entry name" value="TPR"/>
    <property type="match status" value="3"/>
</dbReference>
<dbReference type="Pfam" id="PF13424">
    <property type="entry name" value="TPR_12"/>
    <property type="match status" value="1"/>
</dbReference>
<feature type="region of interest" description="Disordered" evidence="6">
    <location>
        <begin position="130"/>
        <end position="174"/>
    </location>
</feature>
<keyword evidence="4 5" id="KW-0802">TPR repeat</keyword>
<dbReference type="Pfam" id="PF17830">
    <property type="entry name" value="STI1-HOP_DP"/>
    <property type="match status" value="2"/>
</dbReference>
<dbReference type="EMBL" id="JADGKB010000044">
    <property type="protein sequence ID" value="KAJ3256956.1"/>
    <property type="molecule type" value="Genomic_DNA"/>
</dbReference>
<feature type="domain" description="STI1" evidence="7">
    <location>
        <begin position="440"/>
        <end position="479"/>
    </location>
</feature>
<dbReference type="GO" id="GO:0051879">
    <property type="term" value="F:Hsp90 protein binding"/>
    <property type="evidence" value="ECO:0007669"/>
    <property type="project" value="TreeGrafter"/>
</dbReference>
<reference evidence="8" key="1">
    <citation type="submission" date="2020-05" db="EMBL/GenBank/DDBJ databases">
        <title>Phylogenomic resolution of chytrid fungi.</title>
        <authorList>
            <person name="Stajich J.E."/>
            <person name="Amses K."/>
            <person name="Simmons R."/>
            <person name="Seto K."/>
            <person name="Myers J."/>
            <person name="Bonds A."/>
            <person name="Quandt C.A."/>
            <person name="Barry K."/>
            <person name="Liu P."/>
            <person name="Grigoriev I."/>
            <person name="Longcore J.E."/>
            <person name="James T.Y."/>
        </authorList>
    </citation>
    <scope>NUCLEOTIDE SEQUENCE</scope>
    <source>
        <strain evidence="8">PLAUS21</strain>
    </source>
</reference>
<proteinExistence type="predicted"/>
<dbReference type="InterPro" id="IPR011990">
    <property type="entry name" value="TPR-like_helical_dom_sf"/>
</dbReference>